<proteinExistence type="predicted"/>
<protein>
    <submittedName>
        <fullName evidence="1">Uncharacterized protein</fullName>
    </submittedName>
</protein>
<keyword evidence="2" id="KW-1185">Reference proteome</keyword>
<accession>A0A4Z1FF52</accession>
<dbReference type="AlphaFoldDB" id="A0A4Z1FF52"/>
<gene>
    <name evidence="1" type="ORF">BPAE_0180g00020</name>
</gene>
<evidence type="ECO:0000313" key="1">
    <source>
        <dbReference type="EMBL" id="TGO22160.1"/>
    </source>
</evidence>
<dbReference type="EMBL" id="PQXI01000180">
    <property type="protein sequence ID" value="TGO22160.1"/>
    <property type="molecule type" value="Genomic_DNA"/>
</dbReference>
<dbReference type="Proteomes" id="UP000297910">
    <property type="component" value="Unassembled WGS sequence"/>
</dbReference>
<reference evidence="1 2" key="1">
    <citation type="submission" date="2017-12" db="EMBL/GenBank/DDBJ databases">
        <title>Comparative genomics of Botrytis spp.</title>
        <authorList>
            <person name="Valero-Jimenez C.A."/>
            <person name="Tapia P."/>
            <person name="Veloso J."/>
            <person name="Silva-Moreno E."/>
            <person name="Staats M."/>
            <person name="Valdes J.H."/>
            <person name="Van Kan J.A.L."/>
        </authorList>
    </citation>
    <scope>NUCLEOTIDE SEQUENCE [LARGE SCALE GENOMIC DNA]</scope>
    <source>
        <strain evidence="1 2">Bp0003</strain>
    </source>
</reference>
<sequence>MARLHYLRHNELNAAVRLFLLRINKKDFATLIMNLQVNLVEHTYVAYVPTEIYFEYLRIEWHENDNE</sequence>
<name>A0A4Z1FF52_9HELO</name>
<evidence type="ECO:0000313" key="2">
    <source>
        <dbReference type="Proteomes" id="UP000297910"/>
    </source>
</evidence>
<comment type="caution">
    <text evidence="1">The sequence shown here is derived from an EMBL/GenBank/DDBJ whole genome shotgun (WGS) entry which is preliminary data.</text>
</comment>
<organism evidence="1 2">
    <name type="scientific">Botrytis paeoniae</name>
    <dbReference type="NCBI Taxonomy" id="278948"/>
    <lineage>
        <taxon>Eukaryota</taxon>
        <taxon>Fungi</taxon>
        <taxon>Dikarya</taxon>
        <taxon>Ascomycota</taxon>
        <taxon>Pezizomycotina</taxon>
        <taxon>Leotiomycetes</taxon>
        <taxon>Helotiales</taxon>
        <taxon>Sclerotiniaceae</taxon>
        <taxon>Botrytis</taxon>
    </lineage>
</organism>